<gene>
    <name evidence="1" type="ORF">SPARVUS_LOCUS15162435</name>
</gene>
<protein>
    <submittedName>
        <fullName evidence="1">Uncharacterized protein</fullName>
    </submittedName>
</protein>
<keyword evidence="2" id="KW-1185">Reference proteome</keyword>
<dbReference type="Proteomes" id="UP001162483">
    <property type="component" value="Unassembled WGS sequence"/>
</dbReference>
<accession>A0ABN9GZR5</accession>
<proteinExistence type="predicted"/>
<dbReference type="EMBL" id="CATNWA010019778">
    <property type="protein sequence ID" value="CAI9614966.1"/>
    <property type="molecule type" value="Genomic_DNA"/>
</dbReference>
<comment type="caution">
    <text evidence="1">The sequence shown here is derived from an EMBL/GenBank/DDBJ whole genome shotgun (WGS) entry which is preliminary data.</text>
</comment>
<sequence length="66" mass="7544">MQSSAFFSTSKIHEQYFLCIPMALVHTCAVSFSQFPVQKKSRHAAFFCTELHWNTAKLIKNTPGIH</sequence>
<evidence type="ECO:0000313" key="2">
    <source>
        <dbReference type="Proteomes" id="UP001162483"/>
    </source>
</evidence>
<organism evidence="1 2">
    <name type="scientific">Staurois parvus</name>
    <dbReference type="NCBI Taxonomy" id="386267"/>
    <lineage>
        <taxon>Eukaryota</taxon>
        <taxon>Metazoa</taxon>
        <taxon>Chordata</taxon>
        <taxon>Craniata</taxon>
        <taxon>Vertebrata</taxon>
        <taxon>Euteleostomi</taxon>
        <taxon>Amphibia</taxon>
        <taxon>Batrachia</taxon>
        <taxon>Anura</taxon>
        <taxon>Neobatrachia</taxon>
        <taxon>Ranoidea</taxon>
        <taxon>Ranidae</taxon>
        <taxon>Staurois</taxon>
    </lineage>
</organism>
<name>A0ABN9GZR5_9NEOB</name>
<evidence type="ECO:0000313" key="1">
    <source>
        <dbReference type="EMBL" id="CAI9614966.1"/>
    </source>
</evidence>
<reference evidence="1" key="1">
    <citation type="submission" date="2023-05" db="EMBL/GenBank/DDBJ databases">
        <authorList>
            <person name="Stuckert A."/>
        </authorList>
    </citation>
    <scope>NUCLEOTIDE SEQUENCE</scope>
</reference>